<dbReference type="STRING" id="1200352.A606_04615"/>
<dbReference type="EMBL" id="CP003696">
    <property type="protein sequence ID" value="AGP30572.1"/>
    <property type="molecule type" value="Genomic_DNA"/>
</dbReference>
<dbReference type="AlphaFoldDB" id="S4XBS6"/>
<dbReference type="InterPro" id="IPR016181">
    <property type="entry name" value="Acyl_CoA_acyltransferase"/>
</dbReference>
<dbReference type="CDD" id="cd04301">
    <property type="entry name" value="NAT_SF"/>
    <property type="match status" value="1"/>
</dbReference>
<evidence type="ECO:0000259" key="1">
    <source>
        <dbReference type="Pfam" id="PF13508"/>
    </source>
</evidence>
<dbReference type="SUPFAM" id="SSF55729">
    <property type="entry name" value="Acyl-CoA N-acyltransferases (Nat)"/>
    <property type="match status" value="1"/>
</dbReference>
<dbReference type="GO" id="GO:0016747">
    <property type="term" value="F:acyltransferase activity, transferring groups other than amino-acyl groups"/>
    <property type="evidence" value="ECO:0007669"/>
    <property type="project" value="InterPro"/>
</dbReference>
<dbReference type="InterPro" id="IPR000182">
    <property type="entry name" value="GNAT_dom"/>
</dbReference>
<name>S4XBS6_9CORY</name>
<protein>
    <recommendedName>
        <fullName evidence="1">N-acetyltransferase domain-containing protein</fullName>
    </recommendedName>
</protein>
<sequence>MFPIAGAALFGTMDDVTAIRNPDTTVSICELSPQVFLRRIDELVSLHLRAMGYGPAAFPQRRSLWAANSAIAGFTATVALDHDTPTAADPADLTQRVVGIAYGFPGTPTSWWYREVFRGLRASGRSTSEAAATLADYDEVSEVHVLPGYQGNGIGRRLLDNLLPRLSRPTAMLSTPEVPDEANAAWTLYRDLGFGDVLRNFHFASDSRPFGILARPRTDGRC</sequence>
<dbReference type="PATRIC" id="fig|1200352.3.peg.933"/>
<dbReference type="Pfam" id="PF13508">
    <property type="entry name" value="Acetyltransf_7"/>
    <property type="match status" value="1"/>
</dbReference>
<dbReference type="KEGG" id="cter:A606_04615"/>
<dbReference type="Proteomes" id="UP000014809">
    <property type="component" value="Chromosome"/>
</dbReference>
<dbReference type="HOGENOM" id="CLU_091690_0_0_11"/>
<organism evidence="2 3">
    <name type="scientific">Corynebacterium terpenotabidum Y-11</name>
    <dbReference type="NCBI Taxonomy" id="1200352"/>
    <lineage>
        <taxon>Bacteria</taxon>
        <taxon>Bacillati</taxon>
        <taxon>Actinomycetota</taxon>
        <taxon>Actinomycetes</taxon>
        <taxon>Mycobacteriales</taxon>
        <taxon>Corynebacteriaceae</taxon>
        <taxon>Corynebacterium</taxon>
    </lineage>
</organism>
<dbReference type="Gene3D" id="3.40.630.30">
    <property type="match status" value="1"/>
</dbReference>
<reference evidence="2 3" key="1">
    <citation type="submission" date="2012-06" db="EMBL/GenBank/DDBJ databases">
        <title>Complete genome sequence of Corynebacterium terpenotabidum Y-11 (=DSM 44721).</title>
        <authorList>
            <person name="Ruckert C."/>
            <person name="Albersmeier A."/>
            <person name="Al-Dilaimi A."/>
            <person name="Szczepanowski R."/>
            <person name="Kalinowski J."/>
        </authorList>
    </citation>
    <scope>NUCLEOTIDE SEQUENCE [LARGE SCALE GENOMIC DNA]</scope>
    <source>
        <strain evidence="2 3">Y-11</strain>
    </source>
</reference>
<dbReference type="eggNOG" id="COG0456">
    <property type="taxonomic scope" value="Bacteria"/>
</dbReference>
<accession>S4XBS6</accession>
<keyword evidence="3" id="KW-1185">Reference proteome</keyword>
<proteinExistence type="predicted"/>
<gene>
    <name evidence="2" type="ORF">A606_04615</name>
</gene>
<feature type="domain" description="N-acetyltransferase" evidence="1">
    <location>
        <begin position="139"/>
        <end position="194"/>
    </location>
</feature>
<evidence type="ECO:0000313" key="2">
    <source>
        <dbReference type="EMBL" id="AGP30572.1"/>
    </source>
</evidence>
<evidence type="ECO:0000313" key="3">
    <source>
        <dbReference type="Proteomes" id="UP000014809"/>
    </source>
</evidence>